<comment type="caution">
    <text evidence="10">The sequence shown here is derived from an EMBL/GenBank/DDBJ whole genome shotgun (WGS) entry which is preliminary data.</text>
</comment>
<dbReference type="Gene3D" id="3.10.129.10">
    <property type="entry name" value="Hotdog Thioesterase"/>
    <property type="match status" value="1"/>
</dbReference>
<evidence type="ECO:0000313" key="10">
    <source>
        <dbReference type="EMBL" id="MBG9986797.1"/>
    </source>
</evidence>
<evidence type="ECO:0000256" key="7">
    <source>
        <dbReference type="ARBA" id="ARBA00023160"/>
    </source>
</evidence>
<keyword evidence="7" id="KW-0275">Fatty acid biosynthesis</keyword>
<sequence length="274" mass="32532">MEHLAKIKQYKAFYIITQEYFLSDIDNKFDFSRLMKDVLQTSGEHDCLVNKFLDQPILTAPLSWIITQNHFKVYRLPKMGDRIEIETRLVNANRFFVDRWFSVRSKEDLLMEFQIQFSVINLKTRKMGRIPDSRIKALDLVDSSQYQRMEKISLPEEMTIYSDRGYQIQDEDIDGNNHVNNLVYLRWCLQALPFDLLREYQVESLGIKYGHELLFDQEVSIQTYLFHSLLDQNGEFRIEPSVKVCSSYQIIQNLSTDREAGFLIINWKRNESLS</sequence>
<evidence type="ECO:0000256" key="1">
    <source>
        <dbReference type="ARBA" id="ARBA00006500"/>
    </source>
</evidence>
<dbReference type="EMBL" id="JACBXQ010000004">
    <property type="protein sequence ID" value="MBG9986797.1"/>
    <property type="molecule type" value="Genomic_DNA"/>
</dbReference>
<dbReference type="Pfam" id="PF20791">
    <property type="entry name" value="Acyl-ACP_TE_C"/>
    <property type="match status" value="1"/>
</dbReference>
<organism evidence="10 11">
    <name type="scientific">Facklamia lactis</name>
    <dbReference type="NCBI Taxonomy" id="2749967"/>
    <lineage>
        <taxon>Bacteria</taxon>
        <taxon>Bacillati</taxon>
        <taxon>Bacillota</taxon>
        <taxon>Bacilli</taxon>
        <taxon>Lactobacillales</taxon>
        <taxon>Aerococcaceae</taxon>
        <taxon>Facklamia</taxon>
    </lineage>
</organism>
<keyword evidence="11" id="KW-1185">Reference proteome</keyword>
<evidence type="ECO:0000259" key="8">
    <source>
        <dbReference type="Pfam" id="PF01643"/>
    </source>
</evidence>
<gene>
    <name evidence="10" type="ORF">HZY91_07785</name>
</gene>
<dbReference type="RefSeq" id="WP_197115709.1">
    <property type="nucleotide sequence ID" value="NZ_JACBXQ010000004.1"/>
</dbReference>
<protein>
    <recommendedName>
        <fullName evidence="12">Acyl-ACP thioesterase</fullName>
    </recommendedName>
</protein>
<dbReference type="PANTHER" id="PTHR31727:SF6">
    <property type="entry name" value="OLEOYL-ACYL CARRIER PROTEIN THIOESTERASE 1, CHLOROPLASTIC"/>
    <property type="match status" value="1"/>
</dbReference>
<feature type="domain" description="Acyl-ACP thioesterase N-terminal hotdog" evidence="8">
    <location>
        <begin position="20"/>
        <end position="134"/>
    </location>
</feature>
<evidence type="ECO:0000256" key="4">
    <source>
        <dbReference type="ARBA" id="ARBA00022832"/>
    </source>
</evidence>
<proteinExistence type="inferred from homology"/>
<dbReference type="PANTHER" id="PTHR31727">
    <property type="entry name" value="OLEOYL-ACYL CARRIER PROTEIN THIOESTERASE 1, CHLOROPLASTIC"/>
    <property type="match status" value="1"/>
</dbReference>
<keyword evidence="4" id="KW-0276">Fatty acid metabolism</keyword>
<keyword evidence="3" id="KW-0378">Hydrolase</keyword>
<dbReference type="InterPro" id="IPR045023">
    <property type="entry name" value="FATA/B"/>
</dbReference>
<evidence type="ECO:0000256" key="2">
    <source>
        <dbReference type="ARBA" id="ARBA00022516"/>
    </source>
</evidence>
<evidence type="ECO:0008006" key="12">
    <source>
        <dbReference type="Google" id="ProtNLM"/>
    </source>
</evidence>
<name>A0ABS0LRJ6_9LACT</name>
<keyword evidence="6" id="KW-0443">Lipid metabolism</keyword>
<evidence type="ECO:0000256" key="6">
    <source>
        <dbReference type="ARBA" id="ARBA00023098"/>
    </source>
</evidence>
<feature type="domain" description="Acyl-ACP thioesterase-like C-terminal" evidence="9">
    <location>
        <begin position="162"/>
        <end position="231"/>
    </location>
</feature>
<dbReference type="InterPro" id="IPR029069">
    <property type="entry name" value="HotDog_dom_sf"/>
</dbReference>
<evidence type="ECO:0000313" key="11">
    <source>
        <dbReference type="Proteomes" id="UP000721415"/>
    </source>
</evidence>
<evidence type="ECO:0000256" key="3">
    <source>
        <dbReference type="ARBA" id="ARBA00022801"/>
    </source>
</evidence>
<dbReference type="SUPFAM" id="SSF54637">
    <property type="entry name" value="Thioesterase/thiol ester dehydrase-isomerase"/>
    <property type="match status" value="2"/>
</dbReference>
<reference evidence="10 11" key="1">
    <citation type="submission" date="2020-07" db="EMBL/GenBank/DDBJ databases">
        <title>Facklamia lactis sp. nov., isolated from raw milk.</title>
        <authorList>
            <person name="Doll E.V."/>
            <person name="Huptas C."/>
            <person name="Staib L."/>
            <person name="Wenning M."/>
            <person name="Scherer S."/>
        </authorList>
    </citation>
    <scope>NUCLEOTIDE SEQUENCE [LARGE SCALE GENOMIC DNA]</scope>
    <source>
        <strain evidence="10 11">DSM 111018</strain>
    </source>
</reference>
<dbReference type="Pfam" id="PF01643">
    <property type="entry name" value="Acyl-ACP_TE"/>
    <property type="match status" value="1"/>
</dbReference>
<evidence type="ECO:0000259" key="9">
    <source>
        <dbReference type="Pfam" id="PF20791"/>
    </source>
</evidence>
<comment type="similarity">
    <text evidence="1">Belongs to the acyl-ACP thioesterase family.</text>
</comment>
<dbReference type="InterPro" id="IPR049427">
    <property type="entry name" value="Acyl-ACP_TE_C"/>
</dbReference>
<dbReference type="InterPro" id="IPR002864">
    <property type="entry name" value="Acyl-ACP_thioesterase_NHD"/>
</dbReference>
<evidence type="ECO:0000256" key="5">
    <source>
        <dbReference type="ARBA" id="ARBA00022946"/>
    </source>
</evidence>
<keyword evidence="2" id="KW-0444">Lipid biosynthesis</keyword>
<dbReference type="Proteomes" id="UP000721415">
    <property type="component" value="Unassembled WGS sequence"/>
</dbReference>
<accession>A0ABS0LRJ6</accession>
<keyword evidence="5" id="KW-0809">Transit peptide</keyword>